<dbReference type="RefSeq" id="WP_024922485.1">
    <property type="nucleotide sequence ID" value="NZ_MDEO01000036.1"/>
</dbReference>
<dbReference type="OrthoDB" id="8117405at2"/>
<accession>A0A1C2DDB6</accession>
<dbReference type="EMBL" id="MDEO01000036">
    <property type="protein sequence ID" value="OCX12655.1"/>
    <property type="molecule type" value="Genomic_DNA"/>
</dbReference>
<evidence type="ECO:0000313" key="2">
    <source>
        <dbReference type="Proteomes" id="UP000094412"/>
    </source>
</evidence>
<dbReference type="AlphaFoldDB" id="A0A1C2DDB6"/>
<reference evidence="1 2" key="1">
    <citation type="submission" date="2016-08" db="EMBL/GenBank/DDBJ databases">
        <title>Whole genome sequence of Mesorhizobium sp. strain UASWS1009 isolated from industrial sewage.</title>
        <authorList>
            <person name="Crovadore J."/>
            <person name="Calmin G."/>
            <person name="Chablais R."/>
            <person name="Cochard B."/>
            <person name="Lefort F."/>
        </authorList>
    </citation>
    <scope>NUCLEOTIDE SEQUENCE [LARGE SCALE GENOMIC DNA]</scope>
    <source>
        <strain evidence="1 2">UASWS1009</strain>
    </source>
</reference>
<evidence type="ECO:0000313" key="1">
    <source>
        <dbReference type="EMBL" id="OCX12655.1"/>
    </source>
</evidence>
<sequence>MTGPYAQIGQALDVLNEVVADWSVDLLRRQSELLSHGYDHAAQRDIEGARDWHDLARPTRFPNE</sequence>
<comment type="caution">
    <text evidence="1">The sequence shown here is derived from an EMBL/GenBank/DDBJ whole genome shotgun (WGS) entry which is preliminary data.</text>
</comment>
<protein>
    <submittedName>
        <fullName evidence="1">Uncharacterized protein</fullName>
    </submittedName>
</protein>
<dbReference type="Proteomes" id="UP000094412">
    <property type="component" value="Unassembled WGS sequence"/>
</dbReference>
<dbReference type="STRING" id="1566387.QV13_23955"/>
<organism evidence="1 2">
    <name type="scientific">Mesorhizobium hungaricum</name>
    <dbReference type="NCBI Taxonomy" id="1566387"/>
    <lineage>
        <taxon>Bacteria</taxon>
        <taxon>Pseudomonadati</taxon>
        <taxon>Pseudomonadota</taxon>
        <taxon>Alphaproteobacteria</taxon>
        <taxon>Hyphomicrobiales</taxon>
        <taxon>Phyllobacteriaceae</taxon>
        <taxon>Mesorhizobium</taxon>
    </lineage>
</organism>
<keyword evidence="2" id="KW-1185">Reference proteome</keyword>
<proteinExistence type="predicted"/>
<gene>
    <name evidence="1" type="ORF">QV13_23955</name>
</gene>
<name>A0A1C2DDB6_9HYPH</name>